<proteinExistence type="predicted"/>
<protein>
    <submittedName>
        <fullName evidence="2">Uncharacterized protein</fullName>
    </submittedName>
</protein>
<dbReference type="EMBL" id="JAUSYA010000001">
    <property type="protein sequence ID" value="MDQ0688567.1"/>
    <property type="molecule type" value="Genomic_DNA"/>
</dbReference>
<dbReference type="Proteomes" id="UP001243364">
    <property type="component" value="Unassembled WGS sequence"/>
</dbReference>
<feature type="compositionally biased region" description="Polar residues" evidence="1">
    <location>
        <begin position="20"/>
        <end position="40"/>
    </location>
</feature>
<organism evidence="2 3">
    <name type="scientific">Streptomyces achromogenes</name>
    <dbReference type="NCBI Taxonomy" id="67255"/>
    <lineage>
        <taxon>Bacteria</taxon>
        <taxon>Bacillati</taxon>
        <taxon>Actinomycetota</taxon>
        <taxon>Actinomycetes</taxon>
        <taxon>Kitasatosporales</taxon>
        <taxon>Streptomycetaceae</taxon>
        <taxon>Streptomyces</taxon>
    </lineage>
</organism>
<keyword evidence="3" id="KW-1185">Reference proteome</keyword>
<evidence type="ECO:0000256" key="1">
    <source>
        <dbReference type="SAM" id="MobiDB-lite"/>
    </source>
</evidence>
<name>A0ABU0QD43_STRAH</name>
<accession>A0ABU0QD43</accession>
<gene>
    <name evidence="2" type="ORF">QFZ56_007530</name>
</gene>
<comment type="caution">
    <text evidence="2">The sequence shown here is derived from an EMBL/GenBank/DDBJ whole genome shotgun (WGS) entry which is preliminary data.</text>
</comment>
<feature type="region of interest" description="Disordered" evidence="1">
    <location>
        <begin position="14"/>
        <end position="50"/>
    </location>
</feature>
<reference evidence="2 3" key="1">
    <citation type="submission" date="2023-07" db="EMBL/GenBank/DDBJ databases">
        <title>Comparative genomics of wheat-associated soil bacteria to identify genetic determinants of phenazine resistance.</title>
        <authorList>
            <person name="Mouncey N."/>
        </authorList>
    </citation>
    <scope>NUCLEOTIDE SEQUENCE [LARGE SCALE GENOMIC DNA]</scope>
    <source>
        <strain evidence="2 3">W4I19-2</strain>
    </source>
</reference>
<evidence type="ECO:0000313" key="3">
    <source>
        <dbReference type="Proteomes" id="UP001243364"/>
    </source>
</evidence>
<evidence type="ECO:0000313" key="2">
    <source>
        <dbReference type="EMBL" id="MDQ0688567.1"/>
    </source>
</evidence>
<sequence>MADRVQHLPVAVPFGLPARPSSQAGVGNSGRTTVHSSSLMSEGYRRTRSG</sequence>